<name>A0ABP8VA27_9GAMM</name>
<dbReference type="RefSeq" id="WP_345198917.1">
    <property type="nucleotide sequence ID" value="NZ_BAABFL010000474.1"/>
</dbReference>
<dbReference type="Gene3D" id="1.10.260.40">
    <property type="entry name" value="lambda repressor-like DNA-binding domains"/>
    <property type="match status" value="1"/>
</dbReference>
<dbReference type="Proteomes" id="UP001500604">
    <property type="component" value="Unassembled WGS sequence"/>
</dbReference>
<sequence>MDNSPYEKLCRYFLGDLPVSVRGRPRKGKATTKDLAVCLGIRHETILRWPLVTGTHERVIPPRSAKTIERLSNGAVKAEEIREYASQHQSGEAA</sequence>
<reference evidence="2" key="1">
    <citation type="journal article" date="2019" name="Int. J. Syst. Evol. Microbiol.">
        <title>The Global Catalogue of Microorganisms (GCM) 10K type strain sequencing project: providing services to taxonomists for standard genome sequencing and annotation.</title>
        <authorList>
            <consortium name="The Broad Institute Genomics Platform"/>
            <consortium name="The Broad Institute Genome Sequencing Center for Infectious Disease"/>
            <person name="Wu L."/>
            <person name="Ma J."/>
        </authorList>
    </citation>
    <scope>NUCLEOTIDE SEQUENCE [LARGE SCALE GENOMIC DNA]</scope>
    <source>
        <strain evidence="2">JCM 17805</strain>
    </source>
</reference>
<dbReference type="InterPro" id="IPR010982">
    <property type="entry name" value="Lambda_DNA-bd_dom_sf"/>
</dbReference>
<comment type="caution">
    <text evidence="1">The sequence shown here is derived from an EMBL/GenBank/DDBJ whole genome shotgun (WGS) entry which is preliminary data.</text>
</comment>
<gene>
    <name evidence="1" type="ORF">GCM10023116_46530</name>
</gene>
<evidence type="ECO:0000313" key="1">
    <source>
        <dbReference type="EMBL" id="GAA4652369.1"/>
    </source>
</evidence>
<keyword evidence="2" id="KW-1185">Reference proteome</keyword>
<proteinExistence type="predicted"/>
<organism evidence="1 2">
    <name type="scientific">Kistimonas scapharcae</name>
    <dbReference type="NCBI Taxonomy" id="1036133"/>
    <lineage>
        <taxon>Bacteria</taxon>
        <taxon>Pseudomonadati</taxon>
        <taxon>Pseudomonadota</taxon>
        <taxon>Gammaproteobacteria</taxon>
        <taxon>Oceanospirillales</taxon>
        <taxon>Endozoicomonadaceae</taxon>
        <taxon>Kistimonas</taxon>
    </lineage>
</organism>
<protein>
    <submittedName>
        <fullName evidence="1">Uncharacterized protein</fullName>
    </submittedName>
</protein>
<dbReference type="EMBL" id="BAABFL010000474">
    <property type="protein sequence ID" value="GAA4652369.1"/>
    <property type="molecule type" value="Genomic_DNA"/>
</dbReference>
<evidence type="ECO:0000313" key="2">
    <source>
        <dbReference type="Proteomes" id="UP001500604"/>
    </source>
</evidence>
<dbReference type="SUPFAM" id="SSF47413">
    <property type="entry name" value="lambda repressor-like DNA-binding domains"/>
    <property type="match status" value="1"/>
</dbReference>
<accession>A0ABP8VA27</accession>